<dbReference type="AlphaFoldDB" id="A0A4V2V1P0"/>
<reference evidence="1 2" key="1">
    <citation type="submission" date="2019-03" db="EMBL/GenBank/DDBJ databases">
        <title>Genomic Encyclopedia of Type Strains, Phase IV (KMG-IV): sequencing the most valuable type-strain genomes for metagenomic binning, comparative biology and taxonomic classification.</title>
        <authorList>
            <person name="Goeker M."/>
        </authorList>
    </citation>
    <scope>NUCLEOTIDE SEQUENCE [LARGE SCALE GENOMIC DNA]</scope>
    <source>
        <strain evidence="1 2">DSM 13587</strain>
    </source>
</reference>
<accession>A0A4V2V1P0</accession>
<dbReference type="EMBL" id="SMAO01000003">
    <property type="protein sequence ID" value="TCT21912.1"/>
    <property type="molecule type" value="Genomic_DNA"/>
</dbReference>
<evidence type="ECO:0000313" key="1">
    <source>
        <dbReference type="EMBL" id="TCT21912.1"/>
    </source>
</evidence>
<organism evidence="1 2">
    <name type="scientific">Thiobaca trueperi</name>
    <dbReference type="NCBI Taxonomy" id="127458"/>
    <lineage>
        <taxon>Bacteria</taxon>
        <taxon>Pseudomonadati</taxon>
        <taxon>Pseudomonadota</taxon>
        <taxon>Gammaproteobacteria</taxon>
        <taxon>Chromatiales</taxon>
        <taxon>Chromatiaceae</taxon>
        <taxon>Thiobaca</taxon>
    </lineage>
</organism>
<sequence length="164" mass="17217">MFRVFSRQRVAGGLIAGLLLAGGNPLLAGESRIELSDGSLITGELVGIDNGQYRIRSTTLGEMSVPESAIRSIQPPGSGGGIAPDVSAYGPEIASIQQQLATNPGLMGQITALQNDPAIQAVLADPELTRLILAGDLERLRADPRIQRLMEHPGIQGIVGQMAR</sequence>
<protein>
    <recommendedName>
        <fullName evidence="3">STI1 domain-containing protein</fullName>
    </recommendedName>
</protein>
<gene>
    <name evidence="1" type="ORF">EDC35_10310</name>
</gene>
<evidence type="ECO:0000313" key="2">
    <source>
        <dbReference type="Proteomes" id="UP000295717"/>
    </source>
</evidence>
<keyword evidence="2" id="KW-1185">Reference proteome</keyword>
<comment type="caution">
    <text evidence="1">The sequence shown here is derived from an EMBL/GenBank/DDBJ whole genome shotgun (WGS) entry which is preliminary data.</text>
</comment>
<proteinExistence type="predicted"/>
<evidence type="ECO:0008006" key="3">
    <source>
        <dbReference type="Google" id="ProtNLM"/>
    </source>
</evidence>
<name>A0A4V2V1P0_9GAMM</name>
<dbReference type="Proteomes" id="UP000295717">
    <property type="component" value="Unassembled WGS sequence"/>
</dbReference>